<keyword evidence="2" id="KW-0812">Transmembrane</keyword>
<accession>A0A645FSP6</accession>
<gene>
    <name evidence="3" type="ORF">SDC9_163793</name>
</gene>
<feature type="transmembrane region" description="Helical" evidence="2">
    <location>
        <begin position="113"/>
        <end position="135"/>
    </location>
</feature>
<dbReference type="EMBL" id="VSSQ01063406">
    <property type="protein sequence ID" value="MPN16449.1"/>
    <property type="molecule type" value="Genomic_DNA"/>
</dbReference>
<reference evidence="3" key="1">
    <citation type="submission" date="2019-08" db="EMBL/GenBank/DDBJ databases">
        <authorList>
            <person name="Kucharzyk K."/>
            <person name="Murdoch R.W."/>
            <person name="Higgins S."/>
            <person name="Loffler F."/>
        </authorList>
    </citation>
    <scope>NUCLEOTIDE SEQUENCE</scope>
</reference>
<feature type="coiled-coil region" evidence="1">
    <location>
        <begin position="60"/>
        <end position="108"/>
    </location>
</feature>
<evidence type="ECO:0000313" key="3">
    <source>
        <dbReference type="EMBL" id="MPN16449.1"/>
    </source>
</evidence>
<keyword evidence="2" id="KW-0472">Membrane</keyword>
<keyword evidence="1" id="KW-0175">Coiled coil</keyword>
<evidence type="ECO:0000256" key="2">
    <source>
        <dbReference type="SAM" id="Phobius"/>
    </source>
</evidence>
<sequence length="203" mass="22811">MSKALELLANIDKKYNNELKNTEEQLLSGIEQTSQTIRDSLNTRANITATAIQQSDEKIAQSIQNNAQTVEKQLNQYQALLQSKLSRLTQLNEQIQSQEQKAQNQAVQKKLTILNMGLISAAVILLIAIFSLGLVTKNKYSEMQTLNTVINEKQMRVDHLNRSGGSLTISTCKRPDSKAQRLCIQINKNAGEWQNGYMIPMGY</sequence>
<dbReference type="AlphaFoldDB" id="A0A645FSP6"/>
<name>A0A645FSP6_9ZZZZ</name>
<protein>
    <submittedName>
        <fullName evidence="3">Uncharacterized protein</fullName>
    </submittedName>
</protein>
<organism evidence="3">
    <name type="scientific">bioreactor metagenome</name>
    <dbReference type="NCBI Taxonomy" id="1076179"/>
    <lineage>
        <taxon>unclassified sequences</taxon>
        <taxon>metagenomes</taxon>
        <taxon>ecological metagenomes</taxon>
    </lineage>
</organism>
<comment type="caution">
    <text evidence="3">The sequence shown here is derived from an EMBL/GenBank/DDBJ whole genome shotgun (WGS) entry which is preliminary data.</text>
</comment>
<proteinExistence type="predicted"/>
<evidence type="ECO:0000256" key="1">
    <source>
        <dbReference type="SAM" id="Coils"/>
    </source>
</evidence>
<keyword evidence="2" id="KW-1133">Transmembrane helix</keyword>